<keyword evidence="2" id="KW-0808">Transferase</keyword>
<keyword evidence="4" id="KW-1185">Reference proteome</keyword>
<organism evidence="3 4">
    <name type="scientific">Novosphingobium ovatum</name>
    <dbReference type="NCBI Taxonomy" id="1908523"/>
    <lineage>
        <taxon>Bacteria</taxon>
        <taxon>Pseudomonadati</taxon>
        <taxon>Pseudomonadota</taxon>
        <taxon>Alphaproteobacteria</taxon>
        <taxon>Sphingomonadales</taxon>
        <taxon>Sphingomonadaceae</taxon>
        <taxon>Novosphingobium</taxon>
    </lineage>
</organism>
<dbReference type="GO" id="GO:0008168">
    <property type="term" value="F:methyltransferase activity"/>
    <property type="evidence" value="ECO:0007669"/>
    <property type="project" value="UniProtKB-KW"/>
</dbReference>
<dbReference type="Gene3D" id="3.40.50.150">
    <property type="entry name" value="Vaccinia Virus protein VP39"/>
    <property type="match status" value="1"/>
</dbReference>
<dbReference type="Proteomes" id="UP000753724">
    <property type="component" value="Unassembled WGS sequence"/>
</dbReference>
<evidence type="ECO:0000256" key="1">
    <source>
        <dbReference type="ARBA" id="ARBA00022603"/>
    </source>
</evidence>
<evidence type="ECO:0000256" key="2">
    <source>
        <dbReference type="ARBA" id="ARBA00022679"/>
    </source>
</evidence>
<dbReference type="Pfam" id="PF13489">
    <property type="entry name" value="Methyltransf_23"/>
    <property type="match status" value="1"/>
</dbReference>
<evidence type="ECO:0000313" key="3">
    <source>
        <dbReference type="EMBL" id="NBC36303.1"/>
    </source>
</evidence>
<dbReference type="PANTHER" id="PTHR13090:SF1">
    <property type="entry name" value="ARGININE-HYDROXYLASE NDUFAF5, MITOCHONDRIAL"/>
    <property type="match status" value="1"/>
</dbReference>
<gene>
    <name evidence="3" type="ORF">GTZ99_06990</name>
</gene>
<protein>
    <submittedName>
        <fullName evidence="3">Methyltransferase domain-containing protein</fullName>
    </submittedName>
</protein>
<dbReference type="SUPFAM" id="SSF53335">
    <property type="entry name" value="S-adenosyl-L-methionine-dependent methyltransferases"/>
    <property type="match status" value="1"/>
</dbReference>
<accession>A0ABW9XCR1</accession>
<dbReference type="EMBL" id="JAAAPO010000002">
    <property type="protein sequence ID" value="NBC36303.1"/>
    <property type="molecule type" value="Genomic_DNA"/>
</dbReference>
<name>A0ABW9XCR1_9SPHN</name>
<dbReference type="InterPro" id="IPR050602">
    <property type="entry name" value="Malonyl-ACP_OMT"/>
</dbReference>
<dbReference type="RefSeq" id="WP_161717527.1">
    <property type="nucleotide sequence ID" value="NZ_JAAAPO010000002.1"/>
</dbReference>
<reference evidence="4" key="1">
    <citation type="submission" date="2020-01" db="EMBL/GenBank/DDBJ databases">
        <title>Sphingomonas sp. strain CSW-10.</title>
        <authorList>
            <person name="Chen W.-M."/>
        </authorList>
    </citation>
    <scope>NUCLEOTIDE SEQUENCE [LARGE SCALE GENOMIC DNA]</scope>
    <source>
        <strain evidence="4">FSY-8</strain>
    </source>
</reference>
<sequence>MTQPAAPNIFAPHRRQNARRRLWAMQQTPQRFAAGPPRYLIDDMVEDVLERIAFLRHAPARALVVGDWTGDLARALTVQGAAVTCADPAGIGGTLALGEEVPYPIGGFDLIASLGTLDTVNDLPGALVHIRQALAPGGLAIVAMMGAGSLPALRDIMMAADGDRPAARMHPMVDVRAGAQLLQRVGWADPVADSRTQKVRFGSLSSLIADVRAQGCGGLLTQRGPVLGKAGWARAQEAFAAAAQDGRVTESFEILTLSGWRR</sequence>
<comment type="caution">
    <text evidence="3">The sequence shown here is derived from an EMBL/GenBank/DDBJ whole genome shotgun (WGS) entry which is preliminary data.</text>
</comment>
<keyword evidence="1 3" id="KW-0489">Methyltransferase</keyword>
<dbReference type="InterPro" id="IPR029063">
    <property type="entry name" value="SAM-dependent_MTases_sf"/>
</dbReference>
<dbReference type="GO" id="GO:0032259">
    <property type="term" value="P:methylation"/>
    <property type="evidence" value="ECO:0007669"/>
    <property type="project" value="UniProtKB-KW"/>
</dbReference>
<dbReference type="PANTHER" id="PTHR13090">
    <property type="entry name" value="ARGININE-HYDROXYLASE NDUFAF5, MITOCHONDRIAL"/>
    <property type="match status" value="1"/>
</dbReference>
<proteinExistence type="predicted"/>
<evidence type="ECO:0000313" key="4">
    <source>
        <dbReference type="Proteomes" id="UP000753724"/>
    </source>
</evidence>